<dbReference type="Gene3D" id="1.20.120.350">
    <property type="entry name" value="Voltage-gated potassium channels. Chain C"/>
    <property type="match status" value="1"/>
</dbReference>
<comment type="caution">
    <text evidence="8">The sequence shown here is derived from an EMBL/GenBank/DDBJ whole genome shotgun (WGS) entry which is preliminary data.</text>
</comment>
<dbReference type="Gene3D" id="1.10.238.10">
    <property type="entry name" value="EF-hand"/>
    <property type="match status" value="1"/>
</dbReference>
<feature type="transmembrane region" description="Helical" evidence="6">
    <location>
        <begin position="89"/>
        <end position="110"/>
    </location>
</feature>
<dbReference type="PANTHER" id="PTHR10037:SF62">
    <property type="entry name" value="SODIUM CHANNEL PROTEIN 60E"/>
    <property type="match status" value="1"/>
</dbReference>
<evidence type="ECO:0000256" key="5">
    <source>
        <dbReference type="SAM" id="MobiDB-lite"/>
    </source>
</evidence>
<proteinExistence type="predicted"/>
<dbReference type="GO" id="GO:0001518">
    <property type="term" value="C:voltage-gated sodium channel complex"/>
    <property type="evidence" value="ECO:0007669"/>
    <property type="project" value="TreeGrafter"/>
</dbReference>
<feature type="transmembrane region" description="Helical" evidence="6">
    <location>
        <begin position="311"/>
        <end position="334"/>
    </location>
</feature>
<dbReference type="PROSITE" id="PS50222">
    <property type="entry name" value="EF_HAND_2"/>
    <property type="match status" value="1"/>
</dbReference>
<dbReference type="InterPro" id="IPR002048">
    <property type="entry name" value="EF_hand_dom"/>
</dbReference>
<evidence type="ECO:0000313" key="8">
    <source>
        <dbReference type="EMBL" id="CAJ1377526.1"/>
    </source>
</evidence>
<reference evidence="8" key="1">
    <citation type="submission" date="2023-08" db="EMBL/GenBank/DDBJ databases">
        <authorList>
            <person name="Chen Y."/>
            <person name="Shah S."/>
            <person name="Dougan E. K."/>
            <person name="Thang M."/>
            <person name="Chan C."/>
        </authorList>
    </citation>
    <scope>NUCLEOTIDE SEQUENCE</scope>
</reference>
<comment type="subcellular location">
    <subcellularLocation>
        <location evidence="1">Membrane</location>
        <topology evidence="1">Multi-pass membrane protein</topology>
    </subcellularLocation>
</comment>
<dbReference type="InterPro" id="IPR005821">
    <property type="entry name" value="Ion_trans_dom"/>
</dbReference>
<gene>
    <name evidence="8" type="ORF">EVOR1521_LOCUS6303</name>
</gene>
<dbReference type="InterPro" id="IPR027359">
    <property type="entry name" value="Volt_channel_dom_sf"/>
</dbReference>
<dbReference type="Gene3D" id="1.10.287.70">
    <property type="match status" value="1"/>
</dbReference>
<feature type="transmembrane region" description="Helical" evidence="6">
    <location>
        <begin position="233"/>
        <end position="252"/>
    </location>
</feature>
<dbReference type="PANTHER" id="PTHR10037">
    <property type="entry name" value="VOLTAGE-GATED CATION CHANNEL CALCIUM AND SODIUM"/>
    <property type="match status" value="1"/>
</dbReference>
<evidence type="ECO:0000313" key="9">
    <source>
        <dbReference type="Proteomes" id="UP001178507"/>
    </source>
</evidence>
<keyword evidence="3 6" id="KW-1133">Transmembrane helix</keyword>
<feature type="transmembrane region" description="Helical" evidence="6">
    <location>
        <begin position="122"/>
        <end position="144"/>
    </location>
</feature>
<feature type="transmembrane region" description="Helical" evidence="6">
    <location>
        <begin position="156"/>
        <end position="178"/>
    </location>
</feature>
<accession>A0AA36HYP3</accession>
<keyword evidence="4 6" id="KW-0472">Membrane</keyword>
<evidence type="ECO:0000256" key="2">
    <source>
        <dbReference type="ARBA" id="ARBA00022692"/>
    </source>
</evidence>
<feature type="domain" description="EF-hand" evidence="7">
    <location>
        <begin position="401"/>
        <end position="436"/>
    </location>
</feature>
<dbReference type="Pfam" id="PF00520">
    <property type="entry name" value="Ion_trans"/>
    <property type="match status" value="1"/>
</dbReference>
<dbReference type="InterPro" id="IPR043203">
    <property type="entry name" value="VGCC_Ca_Na"/>
</dbReference>
<feature type="region of interest" description="Disordered" evidence="5">
    <location>
        <begin position="1"/>
        <end position="41"/>
    </location>
</feature>
<dbReference type="SUPFAM" id="SSF81324">
    <property type="entry name" value="Voltage-gated potassium channels"/>
    <property type="match status" value="1"/>
</dbReference>
<keyword evidence="2 6" id="KW-0812">Transmembrane</keyword>
<sequence length="746" mass="83691">MDGVAVPHTETLNPETEALDLDMAPSRRNSHSSDESPLDETASYELAKLRSSLHHQKRLNEANEAESEPAQQPETERCLKRECLTTWQFESFFAAVLVSNAIFLGVQTEWTSANLHAEQPTAFAVLQTVYAALFIAEIVLRIAARGIRAYICSSDWAWHFLDIFVSVSAVLDVVTMFLGNDAAPTGSSSSGFRLLRIMKIARLARAIRVVKVLRFIRALRVLVYSILHTLRSLVWSLVLLLVIIYSFGILFADATIDHLLEDTEIPAHVSEGLAEHFGSLFASMNTLFRSISGGVTWEVPAKSLQHIGMEWVLGFTFYVAFCLFAVLNVMTGVFCHSAITGAEKDQDLLVQALLAEKETFKKRLLDLFNQVDDGTGQVTLVEFENRFEEESVRALFEALELGASDAWTLFQILDADGSNYIHVDEFVDSCIRNRGNAKSVDVCALRHQMTKLRGQMVDMLKCQEQLQASVAVTSQKEKLHLQCRMEEAEAKRTSDKCDKASAELQRSLQEDPTCRSWPALKAMTASSAAADCKDPQAEESYEEYLERMRSEFDSQLLLYRGIKNACAAREKAIMNCDQEKIAYIQKLQVCNKMQYHLEKASCQHATELRDAWNGYSGCWSDINRRYRAEAAQASQLQEAQVKEFQATKKIECMLGGFRSPQPKKVLQKCEEEAQNASLPSELQISLLCPPAYRQPERLPLYPGSKGYETKYAGVPSEAPVTKSIRCLVEKAVNVSEAEQVPFDCEK</sequence>
<evidence type="ECO:0000256" key="4">
    <source>
        <dbReference type="ARBA" id="ARBA00023136"/>
    </source>
</evidence>
<dbReference type="EMBL" id="CAUJNA010000469">
    <property type="protein sequence ID" value="CAJ1377526.1"/>
    <property type="molecule type" value="Genomic_DNA"/>
</dbReference>
<evidence type="ECO:0000259" key="7">
    <source>
        <dbReference type="PROSITE" id="PS50222"/>
    </source>
</evidence>
<evidence type="ECO:0000256" key="3">
    <source>
        <dbReference type="ARBA" id="ARBA00022989"/>
    </source>
</evidence>
<protein>
    <recommendedName>
        <fullName evidence="7">EF-hand domain-containing protein</fullName>
    </recommendedName>
</protein>
<dbReference type="InterPro" id="IPR011992">
    <property type="entry name" value="EF-hand-dom_pair"/>
</dbReference>
<evidence type="ECO:0000256" key="1">
    <source>
        <dbReference type="ARBA" id="ARBA00004141"/>
    </source>
</evidence>
<dbReference type="Proteomes" id="UP001178507">
    <property type="component" value="Unassembled WGS sequence"/>
</dbReference>
<keyword evidence="9" id="KW-1185">Reference proteome</keyword>
<dbReference type="SUPFAM" id="SSF47473">
    <property type="entry name" value="EF-hand"/>
    <property type="match status" value="1"/>
</dbReference>
<organism evidence="8 9">
    <name type="scientific">Effrenium voratum</name>
    <dbReference type="NCBI Taxonomy" id="2562239"/>
    <lineage>
        <taxon>Eukaryota</taxon>
        <taxon>Sar</taxon>
        <taxon>Alveolata</taxon>
        <taxon>Dinophyceae</taxon>
        <taxon>Suessiales</taxon>
        <taxon>Symbiodiniaceae</taxon>
        <taxon>Effrenium</taxon>
    </lineage>
</organism>
<evidence type="ECO:0000256" key="6">
    <source>
        <dbReference type="SAM" id="Phobius"/>
    </source>
</evidence>
<name>A0AA36HYP3_9DINO</name>
<dbReference type="GO" id="GO:0005509">
    <property type="term" value="F:calcium ion binding"/>
    <property type="evidence" value="ECO:0007669"/>
    <property type="project" value="InterPro"/>
</dbReference>
<dbReference type="AlphaFoldDB" id="A0AA36HYP3"/>
<dbReference type="GO" id="GO:0005248">
    <property type="term" value="F:voltage-gated sodium channel activity"/>
    <property type="evidence" value="ECO:0007669"/>
    <property type="project" value="TreeGrafter"/>
</dbReference>